<dbReference type="GO" id="GO:0004190">
    <property type="term" value="F:aspartic-type endopeptidase activity"/>
    <property type="evidence" value="ECO:0007669"/>
    <property type="project" value="InterPro"/>
</dbReference>
<gene>
    <name evidence="3" type="ORF">CSKR_106341</name>
</gene>
<dbReference type="InterPro" id="IPR034164">
    <property type="entry name" value="Pepsin-like_dom"/>
</dbReference>
<dbReference type="Proteomes" id="UP000286415">
    <property type="component" value="Unassembled WGS sequence"/>
</dbReference>
<dbReference type="PANTHER" id="PTHR47966">
    <property type="entry name" value="BETA-SITE APP-CLEAVING ENZYME, ISOFORM A-RELATED"/>
    <property type="match status" value="1"/>
</dbReference>
<dbReference type="SUPFAM" id="SSF50630">
    <property type="entry name" value="Acid proteases"/>
    <property type="match status" value="1"/>
</dbReference>
<feature type="disulfide bond" evidence="2">
    <location>
        <begin position="283"/>
        <end position="320"/>
    </location>
</feature>
<organism evidence="3 4">
    <name type="scientific">Clonorchis sinensis</name>
    <name type="common">Chinese liver fluke</name>
    <dbReference type="NCBI Taxonomy" id="79923"/>
    <lineage>
        <taxon>Eukaryota</taxon>
        <taxon>Metazoa</taxon>
        <taxon>Spiralia</taxon>
        <taxon>Lophotrochozoa</taxon>
        <taxon>Platyhelminthes</taxon>
        <taxon>Trematoda</taxon>
        <taxon>Digenea</taxon>
        <taxon>Opisthorchiida</taxon>
        <taxon>Opisthorchiata</taxon>
        <taxon>Opisthorchiidae</taxon>
        <taxon>Clonorchis</taxon>
    </lineage>
</organism>
<dbReference type="AlphaFoldDB" id="A0A419Q2C3"/>
<evidence type="ECO:0000256" key="2">
    <source>
        <dbReference type="PIRSR" id="PIRSR601461-2"/>
    </source>
</evidence>
<sequence>MKITSFFFLAAIIFEVVKPKAVNSSETWRNLRRVKREPHKIPLHKFGLGRYTILVRIGSNQQPFRLVLATAGPLVWVPFKNAAATWSAHNLYDPDASETSNPRNTPLGLGSGENLLNGRLFEDDIQLGRFTIRNFVFGAAEEIRGYPVQETFDGMLGMGLRTTLEGVDHTILDGLFQRDLIQHREFGLFFREATEGESYMVIGKIARKYMPQEAYPVGASNEPGWTIQVDWMFLGGVPFNLYGYKAIVDTGATATYVPPDILETINAILEVTENVGGFNTIDCNKVEQLPALEFQGVNVKLGVYSSQYILQGKVSDDRRCYSPFLPHSESKVILLGISVLRAFDLLFNADVGHVAFAPKQFQSSAIPM</sequence>
<dbReference type="STRING" id="79923.A0A419Q2C3"/>
<dbReference type="OrthoDB" id="5853681at2759"/>
<dbReference type="InterPro" id="IPR021109">
    <property type="entry name" value="Peptidase_aspartic_dom_sf"/>
</dbReference>
<comment type="caution">
    <text evidence="3">The sequence shown here is derived from an EMBL/GenBank/DDBJ whole genome shotgun (WGS) entry which is preliminary data.</text>
</comment>
<dbReference type="PANTHER" id="PTHR47966:SF51">
    <property type="entry name" value="BETA-SITE APP-CLEAVING ENZYME, ISOFORM A-RELATED"/>
    <property type="match status" value="1"/>
</dbReference>
<dbReference type="InterPro" id="IPR001461">
    <property type="entry name" value="Aspartic_peptidase_A1"/>
</dbReference>
<keyword evidence="2" id="KW-1015">Disulfide bond</keyword>
<dbReference type="GO" id="GO:0006508">
    <property type="term" value="P:proteolysis"/>
    <property type="evidence" value="ECO:0007669"/>
    <property type="project" value="InterPro"/>
</dbReference>
<evidence type="ECO:0000313" key="3">
    <source>
        <dbReference type="EMBL" id="KAG5441898.1"/>
    </source>
</evidence>
<dbReference type="EMBL" id="NIRI02000076">
    <property type="protein sequence ID" value="KAG5441898.1"/>
    <property type="molecule type" value="Genomic_DNA"/>
</dbReference>
<protein>
    <submittedName>
        <fullName evidence="3">Saccharopepsin</fullName>
    </submittedName>
</protein>
<dbReference type="Pfam" id="PF00026">
    <property type="entry name" value="Asp"/>
    <property type="match status" value="1"/>
</dbReference>
<dbReference type="InParanoid" id="A0A419Q2C3"/>
<reference evidence="3 4" key="2">
    <citation type="journal article" date="2021" name="Genomics">
        <title>High-quality reference genome for Clonorchis sinensis.</title>
        <authorList>
            <person name="Young N.D."/>
            <person name="Stroehlein A.J."/>
            <person name="Kinkar L."/>
            <person name="Wang T."/>
            <person name="Sohn W.M."/>
            <person name="Chang B.C.H."/>
            <person name="Kaur P."/>
            <person name="Weisz D."/>
            <person name="Dudchenko O."/>
            <person name="Aiden E.L."/>
            <person name="Korhonen P.K."/>
            <person name="Gasser R.B."/>
        </authorList>
    </citation>
    <scope>NUCLEOTIDE SEQUENCE [LARGE SCALE GENOMIC DNA]</scope>
    <source>
        <strain evidence="3">Cs-k2</strain>
    </source>
</reference>
<name>A0A419Q2C3_CLOSI</name>
<accession>A0A419Q2C3</accession>
<keyword evidence="4" id="KW-1185">Reference proteome</keyword>
<dbReference type="CDD" id="cd05471">
    <property type="entry name" value="pepsin_like"/>
    <property type="match status" value="1"/>
</dbReference>
<proteinExistence type="inferred from homology"/>
<dbReference type="PROSITE" id="PS00141">
    <property type="entry name" value="ASP_PROTEASE"/>
    <property type="match status" value="1"/>
</dbReference>
<comment type="similarity">
    <text evidence="1">Belongs to the peptidase A1 family.</text>
</comment>
<evidence type="ECO:0000256" key="1">
    <source>
        <dbReference type="ARBA" id="ARBA00007447"/>
    </source>
</evidence>
<dbReference type="InterPro" id="IPR001969">
    <property type="entry name" value="Aspartic_peptidase_AS"/>
</dbReference>
<dbReference type="PROSITE" id="PS51767">
    <property type="entry name" value="PEPTIDASE_A1"/>
    <property type="match status" value="1"/>
</dbReference>
<dbReference type="InterPro" id="IPR033121">
    <property type="entry name" value="PEPTIDASE_A1"/>
</dbReference>
<dbReference type="Gene3D" id="2.40.70.10">
    <property type="entry name" value="Acid Proteases"/>
    <property type="match status" value="2"/>
</dbReference>
<reference evidence="3 4" key="1">
    <citation type="journal article" date="2018" name="Biotechnol. Adv.">
        <title>Improved genomic resources and new bioinformatic workflow for the carcinogenic parasite Clonorchis sinensis: Biotechnological implications.</title>
        <authorList>
            <person name="Wang D."/>
            <person name="Korhonen P.K."/>
            <person name="Gasser R.B."/>
            <person name="Young N.D."/>
        </authorList>
    </citation>
    <scope>NUCLEOTIDE SEQUENCE [LARGE SCALE GENOMIC DNA]</scope>
    <source>
        <strain evidence="3">Cs-k2</strain>
    </source>
</reference>
<evidence type="ECO:0000313" key="4">
    <source>
        <dbReference type="Proteomes" id="UP000286415"/>
    </source>
</evidence>